<dbReference type="HOGENOM" id="CLU_851923_0_0_10"/>
<evidence type="ECO:0000313" key="2">
    <source>
        <dbReference type="EMBL" id="CCH02013.1"/>
    </source>
</evidence>
<evidence type="ECO:0000313" key="3">
    <source>
        <dbReference type="Proteomes" id="UP000011058"/>
    </source>
</evidence>
<evidence type="ECO:0000259" key="1">
    <source>
        <dbReference type="SMART" id="SM00736"/>
    </source>
</evidence>
<name>I0KD10_9BACT</name>
<dbReference type="InterPro" id="IPR006644">
    <property type="entry name" value="Cadg"/>
</dbReference>
<reference evidence="2 3" key="1">
    <citation type="journal article" date="2012" name="J. Bacteriol.">
        <title>Genome Sequence of Fibrella aestuarina BUZ 2T, a Filamentous Marine Bacterium.</title>
        <authorList>
            <person name="Filippini M."/>
            <person name="Qi W."/>
            <person name="Blom J."/>
            <person name="Goesmann A."/>
            <person name="Smits T.H."/>
            <person name="Bagheri H.C."/>
        </authorList>
    </citation>
    <scope>NUCLEOTIDE SEQUENCE [LARGE SCALE GENOMIC DNA]</scope>
    <source>
        <strain evidence="3">BUZ 2T</strain>
    </source>
</reference>
<dbReference type="GO" id="GO:0016020">
    <property type="term" value="C:membrane"/>
    <property type="evidence" value="ECO:0007669"/>
    <property type="project" value="InterPro"/>
</dbReference>
<dbReference type="Pfam" id="PF05345">
    <property type="entry name" value="He_PIG"/>
    <property type="match status" value="1"/>
</dbReference>
<dbReference type="AlphaFoldDB" id="I0KD10"/>
<dbReference type="PATRIC" id="fig|1166018.3.peg.961"/>
<dbReference type="InterPro" id="IPR015919">
    <property type="entry name" value="Cadherin-like_sf"/>
</dbReference>
<dbReference type="Gene3D" id="2.60.40.10">
    <property type="entry name" value="Immunoglobulins"/>
    <property type="match status" value="1"/>
</dbReference>
<dbReference type="EMBL" id="HE796683">
    <property type="protein sequence ID" value="CCH02013.1"/>
    <property type="molecule type" value="Genomic_DNA"/>
</dbReference>
<dbReference type="RefSeq" id="WP_015333112.1">
    <property type="nucleotide sequence ID" value="NC_020054.1"/>
</dbReference>
<keyword evidence="3" id="KW-1185">Reference proteome</keyword>
<sequence>MPTRLLQVANRNDKNARFPKGVPFDYPVDAALTQAQAEAAFASDQARDSKLESPRRAARANMYWKLVAPPAAKPTRFLGRNPASPGVLGSVSLYWEAAAGLTGWKTRLVAIGAGAQPLPDVLRGLTAPLVYDAAGYTRTNLIDDTLRCHYASLHLNVPSQTYRIEWLDASGVVQYATEQIITDTGPNIALPDSGTSGNQAPTVASPASDVSAYLGIAFSTTLPTNQFVDPDGSIASVTLSALPPGLSYSPSSRTITGTPTQVGTYIVTATGTDNQNASITDQFVITVLSQTNTNPGWTPGTPDTPMTEVADYLGNAIENTPVPVNP</sequence>
<dbReference type="OrthoDB" id="9803752at2"/>
<protein>
    <submittedName>
        <fullName evidence="2">Ig family protein</fullName>
    </submittedName>
</protein>
<dbReference type="KEGG" id="fae:FAES_4013"/>
<dbReference type="GO" id="GO:0005509">
    <property type="term" value="F:calcium ion binding"/>
    <property type="evidence" value="ECO:0007669"/>
    <property type="project" value="InterPro"/>
</dbReference>
<dbReference type="eggNOG" id="COG1874">
    <property type="taxonomic scope" value="Bacteria"/>
</dbReference>
<feature type="domain" description="Dystroglycan-type cadherin-like" evidence="1">
    <location>
        <begin position="202"/>
        <end position="294"/>
    </location>
</feature>
<dbReference type="SUPFAM" id="SSF49313">
    <property type="entry name" value="Cadherin-like"/>
    <property type="match status" value="1"/>
</dbReference>
<dbReference type="STRING" id="1166018.FAES_4013"/>
<proteinExistence type="predicted"/>
<dbReference type="SMART" id="SM00736">
    <property type="entry name" value="CADG"/>
    <property type="match status" value="1"/>
</dbReference>
<dbReference type="Proteomes" id="UP000011058">
    <property type="component" value="Chromosome"/>
</dbReference>
<accession>I0KD10</accession>
<organism evidence="2 3">
    <name type="scientific">Fibrella aestuarina BUZ 2</name>
    <dbReference type="NCBI Taxonomy" id="1166018"/>
    <lineage>
        <taxon>Bacteria</taxon>
        <taxon>Pseudomonadati</taxon>
        <taxon>Bacteroidota</taxon>
        <taxon>Cytophagia</taxon>
        <taxon>Cytophagales</taxon>
        <taxon>Spirosomataceae</taxon>
        <taxon>Fibrella</taxon>
    </lineage>
</organism>
<dbReference type="InterPro" id="IPR013783">
    <property type="entry name" value="Ig-like_fold"/>
</dbReference>
<gene>
    <name evidence="2" type="ORF">FAES_4013</name>
</gene>